<feature type="domain" description="HicB-like antitoxin of toxin-antitoxin system" evidence="1">
    <location>
        <begin position="4"/>
        <end position="71"/>
    </location>
</feature>
<dbReference type="InterPro" id="IPR031807">
    <property type="entry name" value="HicB-like"/>
</dbReference>
<sequence>MLCYTAVIRPEGPSSFGVTFPDLPGCRAGSETWAGVPEAAKQAMETWFASRPHVEPSALAALLDRDDIAESVAMGALLLPVFYARRSFGQASGAVTTPVAGADHRAG</sequence>
<gene>
    <name evidence="2" type="ORF">H7F16_09080</name>
</gene>
<keyword evidence="3" id="KW-1185">Reference proteome</keyword>
<comment type="caution">
    <text evidence="2">The sequence shown here is derived from an EMBL/GenBank/DDBJ whole genome shotgun (WGS) entry which is preliminary data.</text>
</comment>
<evidence type="ECO:0000313" key="2">
    <source>
        <dbReference type="EMBL" id="MBC2835655.1"/>
    </source>
</evidence>
<dbReference type="EMBL" id="JACLQD010000002">
    <property type="protein sequence ID" value="MBC2835655.1"/>
    <property type="molecule type" value="Genomic_DNA"/>
</dbReference>
<protein>
    <submittedName>
        <fullName evidence="2">Type II toxin-antitoxin system HicB family antitoxin</fullName>
    </submittedName>
</protein>
<accession>A0A842I7Q3</accession>
<reference evidence="2 3" key="1">
    <citation type="journal article" date="2017" name="Int. J. Syst. Evol. Microbiol.">
        <title>Gemmobacter straminiformis sp. nov., isolated from an artificial fountain.</title>
        <authorList>
            <person name="Kang J.Y."/>
            <person name="Kim M.J."/>
            <person name="Chun J."/>
            <person name="Son K.P."/>
            <person name="Jahng K.Y."/>
        </authorList>
    </citation>
    <scope>NUCLEOTIDE SEQUENCE [LARGE SCALE GENOMIC DNA]</scope>
    <source>
        <strain evidence="2 3">CAM-8</strain>
    </source>
</reference>
<dbReference type="InterPro" id="IPR035069">
    <property type="entry name" value="TTHA1013/TTHA0281-like"/>
</dbReference>
<dbReference type="Gene3D" id="3.30.160.250">
    <property type="match status" value="1"/>
</dbReference>
<evidence type="ECO:0000259" key="1">
    <source>
        <dbReference type="Pfam" id="PF15919"/>
    </source>
</evidence>
<dbReference type="SUPFAM" id="SSF143100">
    <property type="entry name" value="TTHA1013/TTHA0281-like"/>
    <property type="match status" value="1"/>
</dbReference>
<evidence type="ECO:0000313" key="3">
    <source>
        <dbReference type="Proteomes" id="UP000555411"/>
    </source>
</evidence>
<proteinExistence type="predicted"/>
<name>A0A842I7Q3_9RHOB</name>
<dbReference type="AlphaFoldDB" id="A0A842I7Q3"/>
<organism evidence="2 3">
    <name type="scientific">Paragemmobacter straminiformis</name>
    <dbReference type="NCBI Taxonomy" id="2045119"/>
    <lineage>
        <taxon>Bacteria</taxon>
        <taxon>Pseudomonadati</taxon>
        <taxon>Pseudomonadota</taxon>
        <taxon>Alphaproteobacteria</taxon>
        <taxon>Rhodobacterales</taxon>
        <taxon>Paracoccaceae</taxon>
        <taxon>Paragemmobacter</taxon>
    </lineage>
</organism>
<dbReference type="RefSeq" id="WP_185797237.1">
    <property type="nucleotide sequence ID" value="NZ_JACLQD010000002.1"/>
</dbReference>
<dbReference type="Pfam" id="PF15919">
    <property type="entry name" value="HicB_lk_antitox"/>
    <property type="match status" value="1"/>
</dbReference>
<dbReference type="Proteomes" id="UP000555411">
    <property type="component" value="Unassembled WGS sequence"/>
</dbReference>